<name>A0A818W8T7_9BILA</name>
<dbReference type="AlphaFoldDB" id="A0A818W8T7"/>
<evidence type="ECO:0000313" key="1">
    <source>
        <dbReference type="EMBL" id="CAF3722661.1"/>
    </source>
</evidence>
<gene>
    <name evidence="1" type="ORF">FME351_LOCUS29160</name>
</gene>
<proteinExistence type="predicted"/>
<dbReference type="Proteomes" id="UP000663869">
    <property type="component" value="Unassembled WGS sequence"/>
</dbReference>
<comment type="caution">
    <text evidence="1">The sequence shown here is derived from an EMBL/GenBank/DDBJ whole genome shotgun (WGS) entry which is preliminary data.</text>
</comment>
<reference evidence="1" key="1">
    <citation type="submission" date="2021-02" db="EMBL/GenBank/DDBJ databases">
        <authorList>
            <person name="Nowell W R."/>
        </authorList>
    </citation>
    <scope>NUCLEOTIDE SEQUENCE</scope>
</reference>
<sequence>MSKRTHTLDSFVIKTPNVISTIETNPAFNLHEKEVTSATLNSGETNINQDITTNAVNHTTNEIAPLSVGSELSPISIQNDDCSSNCPDNLLAMFKSTNNAKEFYARETYFFSDNILKLVTDLRSSCETFLLDCVNSRPVVNSCSIPW</sequence>
<protein>
    <submittedName>
        <fullName evidence="1">Uncharacterized protein</fullName>
    </submittedName>
</protein>
<evidence type="ECO:0000313" key="2">
    <source>
        <dbReference type="Proteomes" id="UP000663869"/>
    </source>
</evidence>
<organism evidence="1 2">
    <name type="scientific">Rotaria socialis</name>
    <dbReference type="NCBI Taxonomy" id="392032"/>
    <lineage>
        <taxon>Eukaryota</taxon>
        <taxon>Metazoa</taxon>
        <taxon>Spiralia</taxon>
        <taxon>Gnathifera</taxon>
        <taxon>Rotifera</taxon>
        <taxon>Eurotatoria</taxon>
        <taxon>Bdelloidea</taxon>
        <taxon>Philodinida</taxon>
        <taxon>Philodinidae</taxon>
        <taxon>Rotaria</taxon>
    </lineage>
</organism>
<accession>A0A818W8T7</accession>
<dbReference type="EMBL" id="CAJNYU010004067">
    <property type="protein sequence ID" value="CAF3722661.1"/>
    <property type="molecule type" value="Genomic_DNA"/>
</dbReference>